<protein>
    <recommendedName>
        <fullName evidence="2">DUF424 domain-containing protein</fullName>
    </recommendedName>
</protein>
<name>X1F5L5_9ZZZZ</name>
<dbReference type="AlphaFoldDB" id="X1F5L5"/>
<evidence type="ECO:0008006" key="2">
    <source>
        <dbReference type="Google" id="ProtNLM"/>
    </source>
</evidence>
<reference evidence="1" key="1">
    <citation type="journal article" date="2014" name="Front. Microbiol.">
        <title>High frequency of phylogenetically diverse reductive dehalogenase-homologous genes in deep subseafloor sedimentary metagenomes.</title>
        <authorList>
            <person name="Kawai M."/>
            <person name="Futagami T."/>
            <person name="Toyoda A."/>
            <person name="Takaki Y."/>
            <person name="Nishi S."/>
            <person name="Hori S."/>
            <person name="Arai W."/>
            <person name="Tsubouchi T."/>
            <person name="Morono Y."/>
            <person name="Uchiyama I."/>
            <person name="Ito T."/>
            <person name="Fujiyama A."/>
            <person name="Inagaki F."/>
            <person name="Takami H."/>
        </authorList>
    </citation>
    <scope>NUCLEOTIDE SEQUENCE</scope>
    <source>
        <strain evidence="1">Expedition CK06-06</strain>
    </source>
</reference>
<gene>
    <name evidence="1" type="ORF">S03H2_00646</name>
</gene>
<dbReference type="InterPro" id="IPR007355">
    <property type="entry name" value="DUF424"/>
</dbReference>
<dbReference type="Pfam" id="PF04242">
    <property type="entry name" value="DUF424"/>
    <property type="match status" value="1"/>
</dbReference>
<dbReference type="Gene3D" id="3.30.1860.10">
    <property type="entry name" value="uncharacterized conserved protein from methanopyrus kandleri domain like"/>
    <property type="match status" value="1"/>
</dbReference>
<organism evidence="1">
    <name type="scientific">marine sediment metagenome</name>
    <dbReference type="NCBI Taxonomy" id="412755"/>
    <lineage>
        <taxon>unclassified sequences</taxon>
        <taxon>metagenomes</taxon>
        <taxon>ecological metagenomes</taxon>
    </lineage>
</organism>
<evidence type="ECO:0000313" key="1">
    <source>
        <dbReference type="EMBL" id="GAH27865.1"/>
    </source>
</evidence>
<dbReference type="EMBL" id="BARU01000146">
    <property type="protein sequence ID" value="GAH27865.1"/>
    <property type="molecule type" value="Genomic_DNA"/>
</dbReference>
<comment type="caution">
    <text evidence="1">The sequence shown here is derived from an EMBL/GenBank/DDBJ whole genome shotgun (WGS) entry which is preliminary data.</text>
</comment>
<accession>X1F5L5</accession>
<proteinExistence type="predicted"/>
<sequence length="98" mass="11141">MRVYLKIHRRNGIDTVACCDELLLNQIFIEGNLKIEISDRFFGGDLLSIDKAVELLKKALYFNIVGENITNKAIALKILSKEGVKKINNIPMAIKMMF</sequence>